<dbReference type="AlphaFoldDB" id="A0A6I1MJ81"/>
<sequence length="128" mass="14356">MDVVIKVVAFSLVVLFIYMLLHETKSVLSLMILLTAGILIFLFISPYIKEIISFMRSMADKVGMDFAYIQIVMKIIAIAYLSTFCSMLCRDAGVTVLGKKVEFTGKIMILFLAVPIMMSVLDSILKIM</sequence>
<evidence type="ECO:0000313" key="3">
    <source>
        <dbReference type="Proteomes" id="UP000430345"/>
    </source>
</evidence>
<evidence type="ECO:0000256" key="1">
    <source>
        <dbReference type="SAM" id="Phobius"/>
    </source>
</evidence>
<dbReference type="OrthoDB" id="1682150at2"/>
<dbReference type="Pfam" id="PF06686">
    <property type="entry name" value="SpoIIIAC"/>
    <property type="match status" value="2"/>
</dbReference>
<gene>
    <name evidence="2" type="primary">spoIIIAD</name>
    <name evidence="2" type="ORF">GBZ86_03215</name>
</gene>
<keyword evidence="1" id="KW-0812">Transmembrane</keyword>
<reference evidence="2 3" key="1">
    <citation type="submission" date="2019-10" db="EMBL/GenBank/DDBJ databases">
        <title>The Genome Sequence of Clostridium tarantellae Isolated from Fish Brain.</title>
        <authorList>
            <person name="Bano L."/>
            <person name="Kiel M."/>
            <person name="Sales G."/>
            <person name="Doxey A.C."/>
            <person name="Mansfield M.J."/>
            <person name="Schiavone M."/>
            <person name="Rossetto O."/>
            <person name="Pirazzini M."/>
            <person name="Dobrindt U."/>
            <person name="Montecucco C."/>
        </authorList>
    </citation>
    <scope>NUCLEOTIDE SEQUENCE [LARGE SCALE GENOMIC DNA]</scope>
    <source>
        <strain evidence="2 3">DSM 3997</strain>
    </source>
</reference>
<dbReference type="InterPro" id="IPR014211">
    <property type="entry name" value="Spore_III_AD"/>
</dbReference>
<dbReference type="Proteomes" id="UP000430345">
    <property type="component" value="Unassembled WGS sequence"/>
</dbReference>
<comment type="caution">
    <text evidence="2">The sequence shown here is derived from an EMBL/GenBank/DDBJ whole genome shotgun (WGS) entry which is preliminary data.</text>
</comment>
<accession>A0A6I1MJ81</accession>
<dbReference type="EMBL" id="WHJC01000020">
    <property type="protein sequence ID" value="MPQ42763.1"/>
    <property type="molecule type" value="Genomic_DNA"/>
</dbReference>
<keyword evidence="1" id="KW-1133">Transmembrane helix</keyword>
<protein>
    <submittedName>
        <fullName evidence="2">Stage III sporulation protein AD</fullName>
    </submittedName>
</protein>
<dbReference type="RefSeq" id="WP_152887682.1">
    <property type="nucleotide sequence ID" value="NZ_WHJC01000020.1"/>
</dbReference>
<feature type="transmembrane region" description="Helical" evidence="1">
    <location>
        <begin position="66"/>
        <end position="83"/>
    </location>
</feature>
<keyword evidence="1" id="KW-0472">Membrane</keyword>
<evidence type="ECO:0000313" key="2">
    <source>
        <dbReference type="EMBL" id="MPQ42763.1"/>
    </source>
</evidence>
<feature type="transmembrane region" description="Helical" evidence="1">
    <location>
        <begin position="27"/>
        <end position="45"/>
    </location>
</feature>
<feature type="transmembrane region" description="Helical" evidence="1">
    <location>
        <begin position="103"/>
        <end position="125"/>
    </location>
</feature>
<dbReference type="NCBIfam" id="TIGR02849">
    <property type="entry name" value="spore_III_AD"/>
    <property type="match status" value="1"/>
</dbReference>
<name>A0A6I1MJ81_9CLOT</name>
<organism evidence="2 3">
    <name type="scientific">Clostridium tarantellae</name>
    <dbReference type="NCBI Taxonomy" id="39493"/>
    <lineage>
        <taxon>Bacteria</taxon>
        <taxon>Bacillati</taxon>
        <taxon>Bacillota</taxon>
        <taxon>Clostridia</taxon>
        <taxon>Eubacteriales</taxon>
        <taxon>Clostridiaceae</taxon>
        <taxon>Clostridium</taxon>
    </lineage>
</organism>
<feature type="transmembrane region" description="Helical" evidence="1">
    <location>
        <begin position="5"/>
        <end position="21"/>
    </location>
</feature>
<proteinExistence type="predicted"/>
<dbReference type="InterPro" id="IPR025664">
    <property type="entry name" value="Spore_III_AC/AD"/>
</dbReference>
<keyword evidence="3" id="KW-1185">Reference proteome</keyword>